<proteinExistence type="predicted"/>
<protein>
    <submittedName>
        <fullName evidence="1">24936_t:CDS:1</fullName>
    </submittedName>
</protein>
<dbReference type="EMBL" id="CAJVQB010064922">
    <property type="protein sequence ID" value="CAG8841148.1"/>
    <property type="molecule type" value="Genomic_DNA"/>
</dbReference>
<evidence type="ECO:0000313" key="2">
    <source>
        <dbReference type="Proteomes" id="UP000789901"/>
    </source>
</evidence>
<evidence type="ECO:0000313" key="1">
    <source>
        <dbReference type="EMBL" id="CAG8841148.1"/>
    </source>
</evidence>
<keyword evidence="2" id="KW-1185">Reference proteome</keyword>
<feature type="non-terminal residue" evidence="1">
    <location>
        <position position="103"/>
    </location>
</feature>
<accession>A0ABN7WWG1</accession>
<reference evidence="1 2" key="1">
    <citation type="submission" date="2021-06" db="EMBL/GenBank/DDBJ databases">
        <authorList>
            <person name="Kallberg Y."/>
            <person name="Tangrot J."/>
            <person name="Rosling A."/>
        </authorList>
    </citation>
    <scope>NUCLEOTIDE SEQUENCE [LARGE SCALE GENOMIC DNA]</scope>
    <source>
        <strain evidence="1 2">120-4 pot B 10/14</strain>
    </source>
</reference>
<sequence>MPPTPHNFRSYFTLTNNPNNPTNTIAVCNCYIRKYGRLGIAQLKPECCTVNRAHLCCTYLSKCKAFRETYSTDGKESETNESVNLHANSVISTVSSHLSVNSR</sequence>
<dbReference type="Proteomes" id="UP000789901">
    <property type="component" value="Unassembled WGS sequence"/>
</dbReference>
<name>A0ABN7WWG1_GIGMA</name>
<gene>
    <name evidence="1" type="ORF">GMARGA_LOCUS35269</name>
</gene>
<comment type="caution">
    <text evidence="1">The sequence shown here is derived from an EMBL/GenBank/DDBJ whole genome shotgun (WGS) entry which is preliminary data.</text>
</comment>
<organism evidence="1 2">
    <name type="scientific">Gigaspora margarita</name>
    <dbReference type="NCBI Taxonomy" id="4874"/>
    <lineage>
        <taxon>Eukaryota</taxon>
        <taxon>Fungi</taxon>
        <taxon>Fungi incertae sedis</taxon>
        <taxon>Mucoromycota</taxon>
        <taxon>Glomeromycotina</taxon>
        <taxon>Glomeromycetes</taxon>
        <taxon>Diversisporales</taxon>
        <taxon>Gigasporaceae</taxon>
        <taxon>Gigaspora</taxon>
    </lineage>
</organism>